<dbReference type="STRING" id="549789.NIES30_13570"/>
<dbReference type="EMBL" id="MRCG01000009">
    <property type="protein sequence ID" value="OKH47484.1"/>
    <property type="molecule type" value="Genomic_DNA"/>
</dbReference>
<dbReference type="InterPro" id="IPR037914">
    <property type="entry name" value="SpoVT-AbrB_sf"/>
</dbReference>
<dbReference type="AlphaFoldDB" id="A0A1U7J4P3"/>
<dbReference type="GO" id="GO:0003677">
    <property type="term" value="F:DNA binding"/>
    <property type="evidence" value="ECO:0007669"/>
    <property type="project" value="InterPro"/>
</dbReference>
<dbReference type="InterPro" id="IPR007159">
    <property type="entry name" value="SpoVT-AbrB_dom"/>
</dbReference>
<dbReference type="NCBIfam" id="TIGR01439">
    <property type="entry name" value="lp_hng_hel_AbrB"/>
    <property type="match status" value="1"/>
</dbReference>
<gene>
    <name evidence="2" type="ORF">NIES30_13570</name>
</gene>
<proteinExistence type="predicted"/>
<comment type="caution">
    <text evidence="2">The sequence shown here is derived from an EMBL/GenBank/DDBJ whole genome shotgun (WGS) entry which is preliminary data.</text>
</comment>
<sequence length="75" mass="8258">MSQDPFAGVAVTVSADLQLTIPSAVGKSLGLSEGQRFQVVRYQDRIELIPIRPVQTLRGFLKGMDTDLVRDADRL</sequence>
<name>A0A1U7J4P3_9CYAN</name>
<reference evidence="2 3" key="1">
    <citation type="submission" date="2016-11" db="EMBL/GenBank/DDBJ databases">
        <title>Draft Genome Sequences of Nine Cyanobacterial Strains from Diverse Habitats.</title>
        <authorList>
            <person name="Zhu T."/>
            <person name="Hou S."/>
            <person name="Lu X."/>
            <person name="Hess W.R."/>
        </authorList>
    </citation>
    <scope>NUCLEOTIDE SEQUENCE [LARGE SCALE GENOMIC DNA]</scope>
    <source>
        <strain evidence="2 3">NIES-30</strain>
    </source>
</reference>
<dbReference type="Proteomes" id="UP000185557">
    <property type="component" value="Unassembled WGS sequence"/>
</dbReference>
<keyword evidence="3" id="KW-1185">Reference proteome</keyword>
<evidence type="ECO:0000259" key="1">
    <source>
        <dbReference type="SMART" id="SM00966"/>
    </source>
</evidence>
<dbReference type="OrthoDB" id="9811597at2"/>
<evidence type="ECO:0000313" key="3">
    <source>
        <dbReference type="Proteomes" id="UP000185557"/>
    </source>
</evidence>
<dbReference type="Gene3D" id="2.10.260.10">
    <property type="match status" value="1"/>
</dbReference>
<protein>
    <recommendedName>
        <fullName evidence="1">SpoVT-AbrB domain-containing protein</fullName>
    </recommendedName>
</protein>
<accession>A0A1U7J4P3</accession>
<feature type="domain" description="SpoVT-AbrB" evidence="1">
    <location>
        <begin position="11"/>
        <end position="56"/>
    </location>
</feature>
<evidence type="ECO:0000313" key="2">
    <source>
        <dbReference type="EMBL" id="OKH47484.1"/>
    </source>
</evidence>
<dbReference type="SMART" id="SM00966">
    <property type="entry name" value="SpoVT_AbrB"/>
    <property type="match status" value="1"/>
</dbReference>
<organism evidence="2 3">
    <name type="scientific">Phormidium tenue NIES-30</name>
    <dbReference type="NCBI Taxonomy" id="549789"/>
    <lineage>
        <taxon>Bacteria</taxon>
        <taxon>Bacillati</taxon>
        <taxon>Cyanobacteriota</taxon>
        <taxon>Cyanophyceae</taxon>
        <taxon>Oscillatoriophycideae</taxon>
        <taxon>Oscillatoriales</taxon>
        <taxon>Oscillatoriaceae</taxon>
        <taxon>Phormidium</taxon>
    </lineage>
</organism>
<dbReference type="SUPFAM" id="SSF89447">
    <property type="entry name" value="AbrB/MazE/MraZ-like"/>
    <property type="match status" value="1"/>
</dbReference>
<dbReference type="RefSeq" id="WP_073608961.1">
    <property type="nucleotide sequence ID" value="NZ_MRCG01000009.1"/>
</dbReference>